<dbReference type="RefSeq" id="WP_101284357.1">
    <property type="nucleotide sequence ID" value="NZ_CP024199.1"/>
</dbReference>
<name>A0ABN5FCB8_9PROT</name>
<accession>A0ABN5FCB8</accession>
<organism evidence="6 7">
    <name type="scientific">Thalassospira marina</name>
    <dbReference type="NCBI Taxonomy" id="2048283"/>
    <lineage>
        <taxon>Bacteria</taxon>
        <taxon>Pseudomonadati</taxon>
        <taxon>Pseudomonadota</taxon>
        <taxon>Alphaproteobacteria</taxon>
        <taxon>Rhodospirillales</taxon>
        <taxon>Thalassospiraceae</taxon>
        <taxon>Thalassospira</taxon>
    </lineage>
</organism>
<evidence type="ECO:0000256" key="2">
    <source>
        <dbReference type="ARBA" id="ARBA00023015"/>
    </source>
</evidence>
<keyword evidence="3" id="KW-0238">DNA-binding</keyword>
<dbReference type="Pfam" id="PF03466">
    <property type="entry name" value="LysR_substrate"/>
    <property type="match status" value="1"/>
</dbReference>
<dbReference type="EMBL" id="CP024199">
    <property type="protein sequence ID" value="AUG52437.1"/>
    <property type="molecule type" value="Genomic_DNA"/>
</dbReference>
<keyword evidence="2" id="KW-0805">Transcription regulation</keyword>
<dbReference type="Gene3D" id="1.10.10.10">
    <property type="entry name" value="Winged helix-like DNA-binding domain superfamily/Winged helix DNA-binding domain"/>
    <property type="match status" value="1"/>
</dbReference>
<dbReference type="PANTHER" id="PTHR30537">
    <property type="entry name" value="HTH-TYPE TRANSCRIPTIONAL REGULATOR"/>
    <property type="match status" value="1"/>
</dbReference>
<keyword evidence="4" id="KW-0804">Transcription</keyword>
<evidence type="ECO:0000256" key="1">
    <source>
        <dbReference type="ARBA" id="ARBA00009437"/>
    </source>
</evidence>
<evidence type="ECO:0000256" key="4">
    <source>
        <dbReference type="ARBA" id="ARBA00023163"/>
    </source>
</evidence>
<dbReference type="PROSITE" id="PS50931">
    <property type="entry name" value="HTH_LYSR"/>
    <property type="match status" value="1"/>
</dbReference>
<dbReference type="SUPFAM" id="SSF46785">
    <property type="entry name" value="Winged helix' DNA-binding domain"/>
    <property type="match status" value="1"/>
</dbReference>
<dbReference type="SUPFAM" id="SSF53850">
    <property type="entry name" value="Periplasmic binding protein-like II"/>
    <property type="match status" value="1"/>
</dbReference>
<dbReference type="InterPro" id="IPR005119">
    <property type="entry name" value="LysR_subst-bd"/>
</dbReference>
<proteinExistence type="inferred from homology"/>
<dbReference type="InterPro" id="IPR036390">
    <property type="entry name" value="WH_DNA-bd_sf"/>
</dbReference>
<dbReference type="Proteomes" id="UP000233458">
    <property type="component" value="Chromosome"/>
</dbReference>
<evidence type="ECO:0000256" key="3">
    <source>
        <dbReference type="ARBA" id="ARBA00023125"/>
    </source>
</evidence>
<dbReference type="Gene3D" id="3.40.190.290">
    <property type="match status" value="1"/>
</dbReference>
<evidence type="ECO:0000313" key="6">
    <source>
        <dbReference type="EMBL" id="AUG52437.1"/>
    </source>
</evidence>
<keyword evidence="7" id="KW-1185">Reference proteome</keyword>
<evidence type="ECO:0000313" key="7">
    <source>
        <dbReference type="Proteomes" id="UP000233458"/>
    </source>
</evidence>
<gene>
    <name evidence="6" type="ORF">CSC3H3_06705</name>
</gene>
<dbReference type="InterPro" id="IPR058163">
    <property type="entry name" value="LysR-type_TF_proteobact-type"/>
</dbReference>
<dbReference type="Pfam" id="PF00126">
    <property type="entry name" value="HTH_1"/>
    <property type="match status" value="1"/>
</dbReference>
<comment type="similarity">
    <text evidence="1">Belongs to the LysR transcriptional regulatory family.</text>
</comment>
<dbReference type="PRINTS" id="PR00039">
    <property type="entry name" value="HTHLYSR"/>
</dbReference>
<dbReference type="InterPro" id="IPR036388">
    <property type="entry name" value="WH-like_DNA-bd_sf"/>
</dbReference>
<feature type="domain" description="HTH lysR-type" evidence="5">
    <location>
        <begin position="4"/>
        <end position="61"/>
    </location>
</feature>
<dbReference type="PANTHER" id="PTHR30537:SF3">
    <property type="entry name" value="TRANSCRIPTIONAL REGULATORY PROTEIN"/>
    <property type="match status" value="1"/>
</dbReference>
<evidence type="ECO:0000259" key="5">
    <source>
        <dbReference type="PROSITE" id="PS50931"/>
    </source>
</evidence>
<protein>
    <submittedName>
        <fullName evidence="6">LysR family transcriptional regulator</fullName>
    </submittedName>
</protein>
<sequence>MADPDWGLYRSFLAVMAQGSLSAAARELGLTQPTIGRHMDELQHHLNVVLFTRSSGGLQPTDAALNLLPHAETLKAAADMLSRAASGLGDDVRGTVRITASDVIGVEVLPPILTSLRNDHPDIEIELTLSNRMEDLLRRDADIAIRMVPPSQDALVAKHIGAIDLGMYAHCDYLAQNGAPEDFEDLADHALIGVDRDARDLRLLHSLPWPLAKHRFSFRSDQHLSHLAMIRAGYGIGMCQVGVALREPALQRVLPEFSLALDSWVTMHEDLRNNLRCRTVFDALVTGMKTYWRTQKPDRQLA</sequence>
<reference evidence="6 7" key="1">
    <citation type="submission" date="2017-10" db="EMBL/GenBank/DDBJ databases">
        <title>Biodiversity and function of Thalassospira species in the particle-attached aromatic-hydrocarbon-degrading consortia from the surface seawater of the China South Sea.</title>
        <authorList>
            <person name="Dong C."/>
            <person name="Liu R."/>
            <person name="Shao Z."/>
        </authorList>
    </citation>
    <scope>NUCLEOTIDE SEQUENCE [LARGE SCALE GENOMIC DNA]</scope>
    <source>
        <strain evidence="6 7">CSC3H3</strain>
    </source>
</reference>
<dbReference type="InterPro" id="IPR000847">
    <property type="entry name" value="LysR_HTH_N"/>
</dbReference>